<dbReference type="EMBL" id="CM056741">
    <property type="protein sequence ID" value="KAJ8686829.1"/>
    <property type="molecule type" value="Genomic_DNA"/>
</dbReference>
<sequence>MAPLDVYDDDPILVDDDDINYKTADPLDLKGGFSQRIGYPQARRRKGGSDGEKFSMEHVCYRCNKAYTHKKTLIRHLYFECGVPPRFQCCECPYRARQKVHMKRHIRIWHKDGKMKFMEYPYTEEFELDKNYK</sequence>
<evidence type="ECO:0000313" key="2">
    <source>
        <dbReference type="Proteomes" id="UP001239111"/>
    </source>
</evidence>
<evidence type="ECO:0000313" key="1">
    <source>
        <dbReference type="EMBL" id="KAJ8686829.1"/>
    </source>
</evidence>
<protein>
    <submittedName>
        <fullName evidence="1">Uncharacterized protein</fullName>
    </submittedName>
</protein>
<comment type="caution">
    <text evidence="1">The sequence shown here is derived from an EMBL/GenBank/DDBJ whole genome shotgun (WGS) entry which is preliminary data.</text>
</comment>
<reference evidence="1" key="1">
    <citation type="submission" date="2023-04" db="EMBL/GenBank/DDBJ databases">
        <title>A chromosome-level genome assembly of the parasitoid wasp Eretmocerus hayati.</title>
        <authorList>
            <person name="Zhong Y."/>
            <person name="Liu S."/>
            <person name="Liu Y."/>
        </authorList>
    </citation>
    <scope>NUCLEOTIDE SEQUENCE</scope>
    <source>
        <strain evidence="1">ZJU_SS_LIU_2023</strain>
    </source>
</reference>
<name>A0ACC2PTB6_9HYME</name>
<organism evidence="1 2">
    <name type="scientific">Eretmocerus hayati</name>
    <dbReference type="NCBI Taxonomy" id="131215"/>
    <lineage>
        <taxon>Eukaryota</taxon>
        <taxon>Metazoa</taxon>
        <taxon>Ecdysozoa</taxon>
        <taxon>Arthropoda</taxon>
        <taxon>Hexapoda</taxon>
        <taxon>Insecta</taxon>
        <taxon>Pterygota</taxon>
        <taxon>Neoptera</taxon>
        <taxon>Endopterygota</taxon>
        <taxon>Hymenoptera</taxon>
        <taxon>Apocrita</taxon>
        <taxon>Proctotrupomorpha</taxon>
        <taxon>Chalcidoidea</taxon>
        <taxon>Aphelinidae</taxon>
        <taxon>Aphelininae</taxon>
        <taxon>Eretmocerus</taxon>
    </lineage>
</organism>
<gene>
    <name evidence="1" type="ORF">QAD02_022623</name>
</gene>
<proteinExistence type="predicted"/>
<accession>A0ACC2PTB6</accession>
<keyword evidence="2" id="KW-1185">Reference proteome</keyword>
<dbReference type="Proteomes" id="UP001239111">
    <property type="component" value="Chromosome 1"/>
</dbReference>